<keyword evidence="5" id="KW-0813">Transport</keyword>
<comment type="subunit">
    <text evidence="3">Monomer.</text>
</comment>
<keyword evidence="6 13" id="KW-0732">Signal</keyword>
<keyword evidence="12 14" id="KW-0449">Lipoprotein</keyword>
<evidence type="ECO:0000256" key="1">
    <source>
        <dbReference type="ARBA" id="ARBA00004459"/>
    </source>
</evidence>
<dbReference type="Pfam" id="PF03550">
    <property type="entry name" value="LolB"/>
    <property type="match status" value="1"/>
</dbReference>
<dbReference type="InterPro" id="IPR004565">
    <property type="entry name" value="OM_lipoprot_LolB"/>
</dbReference>
<keyword evidence="15" id="KW-1185">Reference proteome</keyword>
<proteinExistence type="inferred from homology"/>
<evidence type="ECO:0000256" key="3">
    <source>
        <dbReference type="ARBA" id="ARBA00011245"/>
    </source>
</evidence>
<comment type="similarity">
    <text evidence="2">Belongs to the LolB family.</text>
</comment>
<dbReference type="RefSeq" id="WP_382222818.1">
    <property type="nucleotide sequence ID" value="NZ_JBHTCA010000006.1"/>
</dbReference>
<evidence type="ECO:0000256" key="11">
    <source>
        <dbReference type="ARBA" id="ARBA00023237"/>
    </source>
</evidence>
<keyword evidence="10" id="KW-0143">Chaperone</keyword>
<dbReference type="Gene3D" id="2.50.20.10">
    <property type="entry name" value="Lipoprotein localisation LolA/LolB/LppX"/>
    <property type="match status" value="1"/>
</dbReference>
<dbReference type="PROSITE" id="PS51257">
    <property type="entry name" value="PROKAR_LIPOPROTEIN"/>
    <property type="match status" value="1"/>
</dbReference>
<evidence type="ECO:0000256" key="4">
    <source>
        <dbReference type="ARBA" id="ARBA00016202"/>
    </source>
</evidence>
<organism evidence="14 15">
    <name type="scientific">Hydrogenophaga atypica</name>
    <dbReference type="NCBI Taxonomy" id="249409"/>
    <lineage>
        <taxon>Bacteria</taxon>
        <taxon>Pseudomonadati</taxon>
        <taxon>Pseudomonadota</taxon>
        <taxon>Betaproteobacteria</taxon>
        <taxon>Burkholderiales</taxon>
        <taxon>Comamonadaceae</taxon>
        <taxon>Hydrogenophaga</taxon>
    </lineage>
</organism>
<dbReference type="SUPFAM" id="SSF89392">
    <property type="entry name" value="Prokaryotic lipoproteins and lipoprotein localization factors"/>
    <property type="match status" value="1"/>
</dbReference>
<feature type="signal peptide" evidence="13">
    <location>
        <begin position="1"/>
        <end position="24"/>
    </location>
</feature>
<evidence type="ECO:0000256" key="2">
    <source>
        <dbReference type="ARBA" id="ARBA00009696"/>
    </source>
</evidence>
<evidence type="ECO:0000256" key="12">
    <source>
        <dbReference type="ARBA" id="ARBA00023288"/>
    </source>
</evidence>
<comment type="caution">
    <text evidence="14">The sequence shown here is derived from an EMBL/GenBank/DDBJ whole genome shotgun (WGS) entry which is preliminary data.</text>
</comment>
<reference evidence="15" key="1">
    <citation type="journal article" date="2019" name="Int. J. Syst. Evol. Microbiol.">
        <title>The Global Catalogue of Microorganisms (GCM) 10K type strain sequencing project: providing services to taxonomists for standard genome sequencing and annotation.</title>
        <authorList>
            <consortium name="The Broad Institute Genomics Platform"/>
            <consortium name="The Broad Institute Genome Sequencing Center for Infectious Disease"/>
            <person name="Wu L."/>
            <person name="Ma J."/>
        </authorList>
    </citation>
    <scope>NUCLEOTIDE SEQUENCE [LARGE SCALE GENOMIC DNA]</scope>
    <source>
        <strain evidence="15">CGMCC 1.12371</strain>
    </source>
</reference>
<evidence type="ECO:0000256" key="9">
    <source>
        <dbReference type="ARBA" id="ARBA00023139"/>
    </source>
</evidence>
<gene>
    <name evidence="14" type="ORF">ACFQPB_10550</name>
</gene>
<dbReference type="EMBL" id="JBHTCA010000006">
    <property type="protein sequence ID" value="MFC7409301.1"/>
    <property type="molecule type" value="Genomic_DNA"/>
</dbReference>
<keyword evidence="11" id="KW-0998">Cell outer membrane</keyword>
<keyword evidence="9" id="KW-0564">Palmitate</keyword>
<keyword evidence="7" id="KW-0653">Protein transport</keyword>
<evidence type="ECO:0000313" key="15">
    <source>
        <dbReference type="Proteomes" id="UP001596501"/>
    </source>
</evidence>
<comment type="subcellular location">
    <subcellularLocation>
        <location evidence="1">Cell outer membrane</location>
        <topology evidence="1">Lipid-anchor</topology>
    </subcellularLocation>
</comment>
<evidence type="ECO:0000256" key="13">
    <source>
        <dbReference type="SAM" id="SignalP"/>
    </source>
</evidence>
<evidence type="ECO:0000313" key="14">
    <source>
        <dbReference type="EMBL" id="MFC7409301.1"/>
    </source>
</evidence>
<evidence type="ECO:0000256" key="7">
    <source>
        <dbReference type="ARBA" id="ARBA00022927"/>
    </source>
</evidence>
<name>A0ABW2QIN4_9BURK</name>
<protein>
    <recommendedName>
        <fullName evidence="4">Outer-membrane lipoprotein LolB</fullName>
    </recommendedName>
</protein>
<evidence type="ECO:0000256" key="5">
    <source>
        <dbReference type="ARBA" id="ARBA00022448"/>
    </source>
</evidence>
<evidence type="ECO:0000256" key="10">
    <source>
        <dbReference type="ARBA" id="ARBA00023186"/>
    </source>
</evidence>
<sequence>MSRFGRACRWGLITALLVGVIGCATPPPSAPQDHFWSGRLALSVAAEPPQSMSAAFELHGDAREGELALLSPLGQTVAVARWSPAGATLQQGERTLAYAHMDELTEQLTGAALPLPALFQWLRGLASEVPGWSADLSGHSDGRILAQRLTPLPRAELRIRLQP</sequence>
<keyword evidence="8" id="KW-0472">Membrane</keyword>
<accession>A0ABW2QIN4</accession>
<evidence type="ECO:0000256" key="6">
    <source>
        <dbReference type="ARBA" id="ARBA00022729"/>
    </source>
</evidence>
<feature type="chain" id="PRO_5045221441" description="Outer-membrane lipoprotein LolB" evidence="13">
    <location>
        <begin position="25"/>
        <end position="163"/>
    </location>
</feature>
<dbReference type="Proteomes" id="UP001596501">
    <property type="component" value="Unassembled WGS sequence"/>
</dbReference>
<evidence type="ECO:0000256" key="8">
    <source>
        <dbReference type="ARBA" id="ARBA00023136"/>
    </source>
</evidence>
<dbReference type="InterPro" id="IPR029046">
    <property type="entry name" value="LolA/LolB/LppX"/>
</dbReference>